<evidence type="ECO:0000256" key="3">
    <source>
        <dbReference type="PIRSR" id="PIRSR005384-1"/>
    </source>
</evidence>
<evidence type="ECO:0000256" key="1">
    <source>
        <dbReference type="ARBA" id="ARBA00008754"/>
    </source>
</evidence>
<dbReference type="EMBL" id="QGLK01000005">
    <property type="protein sequence ID" value="PXY86645.1"/>
    <property type="molecule type" value="Genomic_DNA"/>
</dbReference>
<accession>A0A318N0V1</accession>
<dbReference type="InterPro" id="IPR051812">
    <property type="entry name" value="SPI_LacAB/RpiB"/>
</dbReference>
<dbReference type="NCBIfam" id="TIGR00689">
    <property type="entry name" value="rpiB_lacA_lacB"/>
    <property type="match status" value="1"/>
</dbReference>
<dbReference type="RefSeq" id="WP_110413473.1">
    <property type="nucleotide sequence ID" value="NZ_QGLK01000005.1"/>
</dbReference>
<gene>
    <name evidence="4" type="ORF">DKK74_07435</name>
</gene>
<sequence>MKVALGADHAGFPLKDEVRKAIEAAGHQVIDCGTNSTDPVDFPDITQATCKKVVTGEAERAILVCGTGQGGVMAANKIPGIRCGFAHETYSAHQSVEHDNANAIAMGAWLVPHALVPDIVSAFLNARFDNDEDTRRRVTKLNAMDRIEVTGGHGKEEEKSK</sequence>
<dbReference type="SUPFAM" id="SSF89623">
    <property type="entry name" value="Ribose/Galactose isomerase RpiB/AlsB"/>
    <property type="match status" value="1"/>
</dbReference>
<keyword evidence="2 4" id="KW-0413">Isomerase</keyword>
<dbReference type="GO" id="GO:0005975">
    <property type="term" value="P:carbohydrate metabolic process"/>
    <property type="evidence" value="ECO:0007669"/>
    <property type="project" value="InterPro"/>
</dbReference>
<dbReference type="InterPro" id="IPR003500">
    <property type="entry name" value="RpiB_LacA_LacB"/>
</dbReference>
<name>A0A318N0V1_9BIFI</name>
<dbReference type="AlphaFoldDB" id="A0A318N0V1"/>
<dbReference type="PIRSF" id="PIRSF005384">
    <property type="entry name" value="RpiB_LacA_B"/>
    <property type="match status" value="1"/>
</dbReference>
<evidence type="ECO:0000313" key="4">
    <source>
        <dbReference type="EMBL" id="PXY86645.1"/>
    </source>
</evidence>
<dbReference type="InterPro" id="IPR036569">
    <property type="entry name" value="RpiB_LacA_LacB_sf"/>
</dbReference>
<evidence type="ECO:0000256" key="2">
    <source>
        <dbReference type="ARBA" id="ARBA00023235"/>
    </source>
</evidence>
<proteinExistence type="inferred from homology"/>
<dbReference type="Gene3D" id="3.40.1400.10">
    <property type="entry name" value="Sugar-phosphate isomerase, RpiB/LacA/LacB"/>
    <property type="match status" value="1"/>
</dbReference>
<comment type="similarity">
    <text evidence="1">Belongs to the LacAB/RpiB family.</text>
</comment>
<protein>
    <submittedName>
        <fullName evidence="4">Ribose-5-phosphate isomerase</fullName>
    </submittedName>
</protein>
<dbReference type="PANTHER" id="PTHR43732">
    <property type="entry name" value="RIBOSE 5-PHOSPHATE ISOMERASE-RELATED"/>
    <property type="match status" value="1"/>
</dbReference>
<dbReference type="GO" id="GO:0016861">
    <property type="term" value="F:intramolecular oxidoreductase activity, interconverting aldoses and ketoses"/>
    <property type="evidence" value="ECO:0007669"/>
    <property type="project" value="UniProtKB-ARBA"/>
</dbReference>
<dbReference type="NCBIfam" id="NF004051">
    <property type="entry name" value="PRK05571.1"/>
    <property type="match status" value="1"/>
</dbReference>
<comment type="caution">
    <text evidence="4">The sequence shown here is derived from an EMBL/GenBank/DDBJ whole genome shotgun (WGS) entry which is preliminary data.</text>
</comment>
<reference evidence="4 5" key="1">
    <citation type="submission" date="2018-05" db="EMBL/GenBank/DDBJ databases">
        <title>Reference genomes for bee gut microbiota database.</title>
        <authorList>
            <person name="Ellegaard K.M."/>
        </authorList>
    </citation>
    <scope>NUCLEOTIDE SEQUENCE [LARGE SCALE GENOMIC DNA]</scope>
    <source>
        <strain evidence="4 5">ESL0199</strain>
    </source>
</reference>
<dbReference type="Pfam" id="PF02502">
    <property type="entry name" value="LacAB_rpiB"/>
    <property type="match status" value="1"/>
</dbReference>
<dbReference type="Proteomes" id="UP000248128">
    <property type="component" value="Unassembled WGS sequence"/>
</dbReference>
<dbReference type="PANTHER" id="PTHR43732:SF1">
    <property type="entry name" value="RIBOSE 5-PHOSPHATE ISOMERASE"/>
    <property type="match status" value="1"/>
</dbReference>
<organism evidence="4 5">
    <name type="scientific">Bifidobacterium asteroides</name>
    <dbReference type="NCBI Taxonomy" id="1684"/>
    <lineage>
        <taxon>Bacteria</taxon>
        <taxon>Bacillati</taxon>
        <taxon>Actinomycetota</taxon>
        <taxon>Actinomycetes</taxon>
        <taxon>Bifidobacteriales</taxon>
        <taxon>Bifidobacteriaceae</taxon>
        <taxon>Bifidobacterium</taxon>
    </lineage>
</organism>
<feature type="active site" description="Proton acceptor" evidence="3">
    <location>
        <position position="65"/>
    </location>
</feature>
<evidence type="ECO:0000313" key="5">
    <source>
        <dbReference type="Proteomes" id="UP000248128"/>
    </source>
</evidence>
<dbReference type="OrthoDB" id="1778624at2"/>
<feature type="active site" description="Proton donor" evidence="3">
    <location>
        <position position="98"/>
    </location>
</feature>